<evidence type="ECO:0000313" key="4">
    <source>
        <dbReference type="Proteomes" id="UP000295172"/>
    </source>
</evidence>
<comment type="similarity">
    <text evidence="1">Belongs to the AHA1 family.</text>
</comment>
<protein>
    <recommendedName>
        <fullName evidence="2">Activator of Hsp90 ATPase homologue 1/2-like C-terminal domain-containing protein</fullName>
    </recommendedName>
</protein>
<evidence type="ECO:0000313" key="3">
    <source>
        <dbReference type="EMBL" id="TDD19969.1"/>
    </source>
</evidence>
<keyword evidence="4" id="KW-1185">Reference proteome</keyword>
<dbReference type="OrthoDB" id="3828225at2"/>
<organism evidence="3 4">
    <name type="scientific">Kribbella turkmenica</name>
    <dbReference type="NCBI Taxonomy" id="2530375"/>
    <lineage>
        <taxon>Bacteria</taxon>
        <taxon>Bacillati</taxon>
        <taxon>Actinomycetota</taxon>
        <taxon>Actinomycetes</taxon>
        <taxon>Propionibacteriales</taxon>
        <taxon>Kribbellaceae</taxon>
        <taxon>Kribbella</taxon>
    </lineage>
</organism>
<sequence>MSTTRSGEHTIGPDGLPELRITRTLACGPAELWSAVTTPDVLELWFGDVRLTEDHFGQFEITAGPMAGVSGMTLVCQPPHTYQVTWDEPHGTPTKLQVEVVESPRGCELVLTHRGLSTSRASDYESRWSTQLDQLASYAERGPRAEHPAS</sequence>
<dbReference type="InterPro" id="IPR013538">
    <property type="entry name" value="ASHA1/2-like_C"/>
</dbReference>
<gene>
    <name evidence="3" type="ORF">E1218_23065</name>
</gene>
<dbReference type="Gene3D" id="3.30.530.20">
    <property type="match status" value="1"/>
</dbReference>
<dbReference type="Pfam" id="PF08327">
    <property type="entry name" value="AHSA1"/>
    <property type="match status" value="1"/>
</dbReference>
<dbReference type="InterPro" id="IPR023393">
    <property type="entry name" value="START-like_dom_sf"/>
</dbReference>
<dbReference type="AlphaFoldDB" id="A0A4R4WLD7"/>
<comment type="caution">
    <text evidence="3">The sequence shown here is derived from an EMBL/GenBank/DDBJ whole genome shotgun (WGS) entry which is preliminary data.</text>
</comment>
<dbReference type="RefSeq" id="WP_132323499.1">
    <property type="nucleotide sequence ID" value="NZ_SMKR01000108.1"/>
</dbReference>
<dbReference type="EMBL" id="SMKR01000108">
    <property type="protein sequence ID" value="TDD19969.1"/>
    <property type="molecule type" value="Genomic_DNA"/>
</dbReference>
<dbReference type="Proteomes" id="UP000295172">
    <property type="component" value="Unassembled WGS sequence"/>
</dbReference>
<evidence type="ECO:0000256" key="1">
    <source>
        <dbReference type="ARBA" id="ARBA00006817"/>
    </source>
</evidence>
<name>A0A4R4WLD7_9ACTN</name>
<feature type="domain" description="Activator of Hsp90 ATPase homologue 1/2-like C-terminal" evidence="2">
    <location>
        <begin position="29"/>
        <end position="140"/>
    </location>
</feature>
<proteinExistence type="inferred from homology"/>
<accession>A0A4R4WLD7</accession>
<reference evidence="3 4" key="1">
    <citation type="submission" date="2019-02" db="EMBL/GenBank/DDBJ databases">
        <title>Draft genome sequences of novel Actinobacteria.</title>
        <authorList>
            <person name="Sahin N."/>
            <person name="Ay H."/>
            <person name="Saygin H."/>
        </authorList>
    </citation>
    <scope>NUCLEOTIDE SEQUENCE [LARGE SCALE GENOMIC DNA]</scope>
    <source>
        <strain evidence="3 4">16K104</strain>
    </source>
</reference>
<dbReference type="SUPFAM" id="SSF55961">
    <property type="entry name" value="Bet v1-like"/>
    <property type="match status" value="1"/>
</dbReference>
<evidence type="ECO:0000259" key="2">
    <source>
        <dbReference type="Pfam" id="PF08327"/>
    </source>
</evidence>